<proteinExistence type="inferred from homology"/>
<keyword evidence="5 8" id="KW-0457">Lysine biosynthesis</keyword>
<keyword evidence="5" id="KW-0028">Amino-acid biosynthesis</keyword>
<feature type="binding site" evidence="5">
    <location>
        <position position="405"/>
    </location>
    <ligand>
        <name>substrate</name>
    </ligand>
</feature>
<evidence type="ECO:0000256" key="3">
    <source>
        <dbReference type="ARBA" id="ARBA00022898"/>
    </source>
</evidence>
<comment type="function">
    <text evidence="5">Specifically catalyzes the decarboxylation of meso-diaminopimelate (meso-DAP) to L-lysine.</text>
</comment>
<organism evidence="12">
    <name type="scientific">Candidatus Enterococcus mansonii</name>
    <dbReference type="NCBI Taxonomy" id="1834181"/>
    <lineage>
        <taxon>Bacteria</taxon>
        <taxon>Bacillati</taxon>
        <taxon>Bacillota</taxon>
        <taxon>Bacilli</taxon>
        <taxon>Lactobacillales</taxon>
        <taxon>Enterococcaceae</taxon>
        <taxon>Enterococcus</taxon>
    </lineage>
</organism>
<feature type="domain" description="Orn/DAP/Arg decarboxylase 2 N-terminal" evidence="10">
    <location>
        <begin position="54"/>
        <end position="312"/>
    </location>
</feature>
<feature type="binding site" evidence="5">
    <location>
        <position position="377"/>
    </location>
    <ligand>
        <name>substrate</name>
    </ligand>
</feature>
<dbReference type="STRING" id="1834181.A5880_001318"/>
<dbReference type="InterPro" id="IPR000183">
    <property type="entry name" value="Orn/DAP/Arg_de-COase"/>
</dbReference>
<keyword evidence="13" id="KW-1185">Reference proteome</keyword>
<dbReference type="InterPro" id="IPR022643">
    <property type="entry name" value="De-COase2_C"/>
</dbReference>
<dbReference type="EMBL" id="NGLE02000001">
    <property type="protein sequence ID" value="MEI5992702.1"/>
    <property type="molecule type" value="Genomic_DNA"/>
</dbReference>
<dbReference type="GO" id="GO:0009089">
    <property type="term" value="P:lysine biosynthetic process via diaminopimelate"/>
    <property type="evidence" value="ECO:0007669"/>
    <property type="project" value="UniProtKB-UniRule"/>
</dbReference>
<dbReference type="Gene3D" id="3.20.20.10">
    <property type="entry name" value="Alanine racemase"/>
    <property type="match status" value="1"/>
</dbReference>
<comment type="cofactor">
    <cofactor evidence="1 5 7 8">
        <name>pyridoxal 5'-phosphate</name>
        <dbReference type="ChEBI" id="CHEBI:597326"/>
    </cofactor>
</comment>
<dbReference type="SUPFAM" id="SSF51419">
    <property type="entry name" value="PLP-binding barrel"/>
    <property type="match status" value="1"/>
</dbReference>
<dbReference type="Pfam" id="PF02784">
    <property type="entry name" value="Orn_Arg_deC_N"/>
    <property type="match status" value="1"/>
</dbReference>
<dbReference type="PROSITE" id="PS00879">
    <property type="entry name" value="ODR_DC_2_2"/>
    <property type="match status" value="1"/>
</dbReference>
<feature type="binding site" evidence="5">
    <location>
        <begin position="305"/>
        <end position="308"/>
    </location>
    <ligand>
        <name>pyridoxal 5'-phosphate</name>
        <dbReference type="ChEBI" id="CHEBI:597326"/>
    </ligand>
</feature>
<dbReference type="NCBIfam" id="TIGR01048">
    <property type="entry name" value="lysA"/>
    <property type="match status" value="1"/>
</dbReference>
<dbReference type="Proteomes" id="UP000195139">
    <property type="component" value="Unassembled WGS sequence"/>
</dbReference>
<evidence type="ECO:0000256" key="8">
    <source>
        <dbReference type="RuleBase" id="RU003738"/>
    </source>
</evidence>
<gene>
    <name evidence="5" type="primary">lysA</name>
    <name evidence="11" type="ORF">A5880_000224</name>
    <name evidence="12" type="ORF">A5880_001318</name>
</gene>
<feature type="modified residue" description="N6-(pyridoxal phosphate)lysine" evidence="5 7">
    <location>
        <position position="81"/>
    </location>
</feature>
<dbReference type="UniPathway" id="UPA00034">
    <property type="reaction ID" value="UER00027"/>
</dbReference>
<comment type="similarity">
    <text evidence="5">Belongs to the Orn/Lys/Arg decarboxylase class-II family. LysA subfamily.</text>
</comment>
<evidence type="ECO:0000256" key="5">
    <source>
        <dbReference type="HAMAP-Rule" id="MF_02120"/>
    </source>
</evidence>
<dbReference type="PRINTS" id="PR01179">
    <property type="entry name" value="ODADCRBXLASE"/>
</dbReference>
<dbReference type="GO" id="GO:0008836">
    <property type="term" value="F:diaminopimelate decarboxylase activity"/>
    <property type="evidence" value="ECO:0007669"/>
    <property type="project" value="UniProtKB-UniRule"/>
</dbReference>
<keyword evidence="2 5" id="KW-0210">Decarboxylase</keyword>
<dbReference type="InterPro" id="IPR002986">
    <property type="entry name" value="DAP_deCOOHase_LysA"/>
</dbReference>
<evidence type="ECO:0000256" key="7">
    <source>
        <dbReference type="PIRSR" id="PIRSR600183-50"/>
    </source>
</evidence>
<dbReference type="CDD" id="cd06828">
    <property type="entry name" value="PLPDE_III_DapDC"/>
    <property type="match status" value="1"/>
</dbReference>
<feature type="binding site" evidence="5">
    <location>
        <position position="405"/>
    </location>
    <ligand>
        <name>pyridoxal 5'-phosphate</name>
        <dbReference type="ChEBI" id="CHEBI:597326"/>
    </ligand>
</feature>
<dbReference type="FunFam" id="3.20.20.10:FF:000003">
    <property type="entry name" value="Diaminopimelate decarboxylase"/>
    <property type="match status" value="1"/>
</dbReference>
<dbReference type="InterPro" id="IPR022657">
    <property type="entry name" value="De-COase2_CS"/>
</dbReference>
<keyword evidence="3 5" id="KW-0663">Pyridoxal phosphate</keyword>
<comment type="catalytic activity">
    <reaction evidence="5 8">
        <text>meso-2,6-diaminopimelate + H(+) = L-lysine + CO2</text>
        <dbReference type="Rhea" id="RHEA:15101"/>
        <dbReference type="ChEBI" id="CHEBI:15378"/>
        <dbReference type="ChEBI" id="CHEBI:16526"/>
        <dbReference type="ChEBI" id="CHEBI:32551"/>
        <dbReference type="ChEBI" id="CHEBI:57791"/>
        <dbReference type="EC" id="4.1.1.20"/>
    </reaction>
</comment>
<feature type="binding site" evidence="5">
    <location>
        <position position="349"/>
    </location>
    <ligand>
        <name>substrate</name>
    </ligand>
</feature>
<evidence type="ECO:0000256" key="1">
    <source>
        <dbReference type="ARBA" id="ARBA00001933"/>
    </source>
</evidence>
<dbReference type="PANTHER" id="PTHR43727:SF2">
    <property type="entry name" value="GROUP IV DECARBOXYLASE"/>
    <property type="match status" value="1"/>
</dbReference>
<keyword evidence="4 5" id="KW-0456">Lyase</keyword>
<dbReference type="EMBL" id="NGLE01000001">
    <property type="protein sequence ID" value="OTO10634.1"/>
    <property type="molecule type" value="Genomic_DNA"/>
</dbReference>
<dbReference type="InterPro" id="IPR029066">
    <property type="entry name" value="PLP-binding_barrel"/>
</dbReference>
<comment type="pathway">
    <text evidence="5 8">Amino-acid biosynthesis; L-lysine biosynthesis via DAP pathway; L-lysine from DL-2,6-diaminopimelate: step 1/1.</text>
</comment>
<dbReference type="EC" id="4.1.1.20" evidence="5 6"/>
<feature type="domain" description="Orn/DAP/Arg decarboxylase 2 C-terminal" evidence="9">
    <location>
        <begin position="49"/>
        <end position="403"/>
    </location>
</feature>
<dbReference type="Pfam" id="PF00278">
    <property type="entry name" value="Orn_DAP_Arg_deC"/>
    <property type="match status" value="1"/>
</dbReference>
<evidence type="ECO:0000259" key="10">
    <source>
        <dbReference type="Pfam" id="PF02784"/>
    </source>
</evidence>
<dbReference type="GO" id="GO:0030170">
    <property type="term" value="F:pyridoxal phosphate binding"/>
    <property type="evidence" value="ECO:0007669"/>
    <property type="project" value="UniProtKB-UniRule"/>
</dbReference>
<dbReference type="PANTHER" id="PTHR43727">
    <property type="entry name" value="DIAMINOPIMELATE DECARBOXYLASE"/>
    <property type="match status" value="1"/>
</dbReference>
<comment type="subunit">
    <text evidence="5">Homodimer.</text>
</comment>
<name>A0A242CK57_9ENTE</name>
<reference evidence="11 13" key="2">
    <citation type="submission" date="2018-07" db="EMBL/GenBank/DDBJ databases">
        <title>The Genome Sequence of Enterococcus sp. DIV0659b.</title>
        <authorList>
            <consortium name="The Broad Institute Genomics Platform"/>
            <consortium name="The Broad Institute Genomic Center for Infectious Diseases"/>
            <person name="Earl A."/>
            <person name="Manson A."/>
            <person name="Schwartman J."/>
            <person name="Gilmore M."/>
            <person name="Abouelleil A."/>
            <person name="Cao P."/>
            <person name="Chapman S."/>
            <person name="Cusick C."/>
            <person name="Shea T."/>
            <person name="Young S."/>
            <person name="Neafsey D."/>
            <person name="Nusbaum C."/>
            <person name="Birren B."/>
        </authorList>
    </citation>
    <scope>NUCLEOTIDE SEQUENCE [LARGE SCALE GENOMIC DNA]</scope>
    <source>
        <strain evidence="11 13">4G2_DIV0659</strain>
    </source>
</reference>
<dbReference type="Gene3D" id="2.40.37.10">
    <property type="entry name" value="Lyase, Ornithine Decarboxylase, Chain A, domain 1"/>
    <property type="match status" value="1"/>
</dbReference>
<dbReference type="InterPro" id="IPR022644">
    <property type="entry name" value="De-COase2_N"/>
</dbReference>
<dbReference type="PRINTS" id="PR01181">
    <property type="entry name" value="DAPDCRBXLASE"/>
</dbReference>
<dbReference type="InterPro" id="IPR009006">
    <property type="entry name" value="Ala_racemase/Decarboxylase_C"/>
</dbReference>
<comment type="caution">
    <text evidence="12">The sequence shown here is derived from an EMBL/GenBank/DDBJ whole genome shotgun (WGS) entry which is preliminary data.</text>
</comment>
<feature type="binding site" evidence="5">
    <location>
        <position position="263"/>
    </location>
    <ligand>
        <name>pyridoxal 5'-phosphate</name>
        <dbReference type="ChEBI" id="CHEBI:597326"/>
    </ligand>
</feature>
<evidence type="ECO:0000256" key="6">
    <source>
        <dbReference type="NCBIfam" id="TIGR01048"/>
    </source>
</evidence>
<dbReference type="AlphaFoldDB" id="A0A242CK57"/>
<dbReference type="HAMAP" id="MF_02120">
    <property type="entry name" value="LysA"/>
    <property type="match status" value="1"/>
</dbReference>
<evidence type="ECO:0000313" key="12">
    <source>
        <dbReference type="EMBL" id="OTO10634.1"/>
    </source>
</evidence>
<reference evidence="12" key="1">
    <citation type="submission" date="2017-05" db="EMBL/GenBank/DDBJ databases">
        <title>The Genome Sequence of Enterococcus sp. 4G2_DIV0659.</title>
        <authorList>
            <consortium name="The Broad Institute Genomics Platform"/>
            <consortium name="The Broad Institute Genomic Center for Infectious Diseases"/>
            <person name="Earl A."/>
            <person name="Manson A."/>
            <person name="Schwartman J."/>
            <person name="Gilmore M."/>
            <person name="Abouelleil A."/>
            <person name="Cao P."/>
            <person name="Chapman S."/>
            <person name="Cusick C."/>
            <person name="Shea T."/>
            <person name="Young S."/>
            <person name="Neafsey D."/>
            <person name="Nusbaum C."/>
            <person name="Birren B."/>
        </authorList>
    </citation>
    <scope>NUCLEOTIDE SEQUENCE [LARGE SCALE GENOMIC DNA]</scope>
    <source>
        <strain evidence="12">4G2_DIV0659</strain>
    </source>
</reference>
<evidence type="ECO:0000313" key="13">
    <source>
        <dbReference type="Proteomes" id="UP000195139"/>
    </source>
</evidence>
<evidence type="ECO:0000256" key="4">
    <source>
        <dbReference type="ARBA" id="ARBA00023239"/>
    </source>
</evidence>
<accession>A0A242CK57</accession>
<feature type="active site" description="Proton donor" evidence="7">
    <location>
        <position position="376"/>
    </location>
</feature>
<protein>
    <recommendedName>
        <fullName evidence="5 6">Diaminopimelate decarboxylase</fullName>
        <shortName evidence="5">DAP decarboxylase</shortName>
        <shortName evidence="5">DAPDC</shortName>
        <ecNumber evidence="5 6">4.1.1.20</ecNumber>
    </recommendedName>
</protein>
<sequence>MLLFLINQIEEGEEMPLLFGTAKFNEQKHLTIGGCDTVALAEKYGTPLFVYDVEHIRQRARGFKQTFNSLGVKNKVIYASKAFCCLAMYKLLEEEELGCDVVSAGEIYTAIKGGMSPENIEFHGNNKTSEELAFAVDQGVGTIIIDNFYEIDLLSAILEEKGKKQEVMFRITPGVDAETHDYILTGQVDSKFGFDVASGQATDALERILADEHLVLKGAHCHIGSQIFSAEGFLAAVEKMLLILNEWKQSFGYSVDVLNMGGGFGVQYTKADDPLEPEAFVKAIVNAVTGQCELLDYSFPEIWIEPGRSIIAEAGTTIYTVGSQKSIPGVRHYVAVDGGMGDNIRPALYDAQYDGFLANRISAEPSEEVRIVGKYCESGDVLIKGIELPPVQAGDLFAITSTGAYGYSMANNYNRNLKPAVVFVENGEDRLAIRRESFEDLIALDCQ</sequence>
<evidence type="ECO:0000259" key="9">
    <source>
        <dbReference type="Pfam" id="PF00278"/>
    </source>
</evidence>
<feature type="binding site" evidence="5">
    <location>
        <position position="308"/>
    </location>
    <ligand>
        <name>substrate</name>
    </ligand>
</feature>
<dbReference type="SUPFAM" id="SSF50621">
    <property type="entry name" value="Alanine racemase C-terminal domain-like"/>
    <property type="match status" value="1"/>
</dbReference>
<evidence type="ECO:0000313" key="11">
    <source>
        <dbReference type="EMBL" id="MEI5992702.1"/>
    </source>
</evidence>
<feature type="binding site" evidence="5">
    <location>
        <position position="345"/>
    </location>
    <ligand>
        <name>substrate</name>
    </ligand>
</feature>
<evidence type="ECO:0000256" key="2">
    <source>
        <dbReference type="ARBA" id="ARBA00022793"/>
    </source>
</evidence>